<feature type="region of interest" description="Disordered" evidence="1">
    <location>
        <begin position="1"/>
        <end position="23"/>
    </location>
</feature>
<evidence type="ECO:0000313" key="2">
    <source>
        <dbReference type="EMBL" id="MDT0262333.1"/>
    </source>
</evidence>
<gene>
    <name evidence="2" type="ORF">RM423_13130</name>
</gene>
<evidence type="ECO:0000313" key="3">
    <source>
        <dbReference type="Proteomes" id="UP001183176"/>
    </source>
</evidence>
<name>A0ABU2JC76_9ACTN</name>
<reference evidence="3" key="1">
    <citation type="submission" date="2023-07" db="EMBL/GenBank/DDBJ databases">
        <title>30 novel species of actinomycetes from the DSMZ collection.</title>
        <authorList>
            <person name="Nouioui I."/>
        </authorList>
    </citation>
    <scope>NUCLEOTIDE SEQUENCE [LARGE SCALE GENOMIC DNA]</scope>
    <source>
        <strain evidence="3">DSM 44399</strain>
    </source>
</reference>
<proteinExistence type="predicted"/>
<dbReference type="InterPro" id="IPR027417">
    <property type="entry name" value="P-loop_NTPase"/>
</dbReference>
<accession>A0ABU2JC76</accession>
<organism evidence="2 3">
    <name type="scientific">Jatrophihabitans lederbergiae</name>
    <dbReference type="NCBI Taxonomy" id="3075547"/>
    <lineage>
        <taxon>Bacteria</taxon>
        <taxon>Bacillati</taxon>
        <taxon>Actinomycetota</taxon>
        <taxon>Actinomycetes</taxon>
        <taxon>Jatrophihabitantales</taxon>
        <taxon>Jatrophihabitantaceae</taxon>
        <taxon>Jatrophihabitans</taxon>
    </lineage>
</organism>
<dbReference type="SUPFAM" id="SSF52540">
    <property type="entry name" value="P-loop containing nucleoside triphosphate hydrolases"/>
    <property type="match status" value="1"/>
</dbReference>
<comment type="caution">
    <text evidence="2">The sequence shown here is derived from an EMBL/GenBank/DDBJ whole genome shotgun (WGS) entry which is preliminary data.</text>
</comment>
<dbReference type="Proteomes" id="UP001183176">
    <property type="component" value="Unassembled WGS sequence"/>
</dbReference>
<evidence type="ECO:0000256" key="1">
    <source>
        <dbReference type="SAM" id="MobiDB-lite"/>
    </source>
</evidence>
<sequence length="519" mass="55632">MSDFGHNLPPLAPPPARVKDGDPFTVMVGKHGRSGPAAGWAPVPAPLQVYRMTSEQVGGVWPLIAGDGLPSTGAHMGIDYLSGGAFHVDPIGWTLSGIAGVTNPNMMFFGAPGRGKSGTVKMFCLRMMAYSYRTLILGDVKDEYEPLCRALGVEPHAVGHGLPARINPLDFGPLGNDWTHLPRAEAQRRAAMVFARWLLLIKGLVGSQHVPFGPTAETAVGQVIRDLTGYADGADQMSEITIPQVWDALNNPTDELVTDCRYSSRQHFLDETRPMRDALGSLVKGHLAGLFDAPTTVNVDWRAPIQSLSLSRLDPLGDEAVGVALTCLNSWGRAMTQVAEPGDLRIIIRDECWKQMRLGTDAVKSLDADLRLSRRDGCIQAVIAHKPSDMLTVGDAGSQAVAIAKDLMHLCGTKVLLGQDDQIGDELSDLLGLIPMAERIVTDWATAAKGRALWLIGSHVAKVQTVRTSIDIALTDTNDAITTPVADVQAERHNTAVAAETTTSEGSLSRDVLAVARMV</sequence>
<dbReference type="Gene3D" id="3.40.50.300">
    <property type="entry name" value="P-loop containing nucleotide triphosphate hydrolases"/>
    <property type="match status" value="2"/>
</dbReference>
<dbReference type="EMBL" id="JAVREH010000016">
    <property type="protein sequence ID" value="MDT0262333.1"/>
    <property type="molecule type" value="Genomic_DNA"/>
</dbReference>
<keyword evidence="3" id="KW-1185">Reference proteome</keyword>
<protein>
    <recommendedName>
        <fullName evidence="4">ATP-binding protein</fullName>
    </recommendedName>
</protein>
<evidence type="ECO:0008006" key="4">
    <source>
        <dbReference type="Google" id="ProtNLM"/>
    </source>
</evidence>